<dbReference type="AlphaFoldDB" id="A0A2N5SNF0"/>
<evidence type="ECO:0000313" key="2">
    <source>
        <dbReference type="EMBL" id="PLW56816.1"/>
    </source>
</evidence>
<keyword evidence="3" id="KW-1185">Reference proteome</keyword>
<name>A0A2N5SNF0_9BASI</name>
<dbReference type="EMBL" id="PGCJ01000913">
    <property type="protein sequence ID" value="PLW14759.1"/>
    <property type="molecule type" value="Genomic_DNA"/>
</dbReference>
<dbReference type="SUPFAM" id="SSF52047">
    <property type="entry name" value="RNI-like"/>
    <property type="match status" value="1"/>
</dbReference>
<evidence type="ECO:0000313" key="3">
    <source>
        <dbReference type="Proteomes" id="UP000235388"/>
    </source>
</evidence>
<dbReference type="InterPro" id="IPR032675">
    <property type="entry name" value="LRR_dom_sf"/>
</dbReference>
<accession>A0A2N5SNF0</accession>
<dbReference type="Gene3D" id="3.80.10.10">
    <property type="entry name" value="Ribonuclease Inhibitor"/>
    <property type="match status" value="1"/>
</dbReference>
<evidence type="ECO:0008006" key="4">
    <source>
        <dbReference type="Google" id="ProtNLM"/>
    </source>
</evidence>
<proteinExistence type="predicted"/>
<dbReference type="Proteomes" id="UP000235388">
    <property type="component" value="Unassembled WGS sequence"/>
</dbReference>
<dbReference type="OrthoDB" id="2497833at2759"/>
<dbReference type="EMBL" id="PGCJ01000017">
    <property type="protein sequence ID" value="PLW56816.1"/>
    <property type="molecule type" value="Genomic_DNA"/>
</dbReference>
<sequence>MSPPEKPTIPQLPFELKQLIHDMLRDSVSNDGISIRHPDLLTLALVDRTFYEICSQSTWQQLNLDHEGLPRLSVLNHEIMPRHSERVTHIRIGLDIQSLTVKPKPLNSRIHQIHQERRYSQVCDIIQACTNLRHMALEIDPQPYSTDDEGDFLFEPAFPASKMLKPISQLSHLTAFDLRPPWTDKFFSEEFVVRLIRDMIHLVDFECAWVKPTSNRQPSEYSNSDQVSVSPLAVHLSSLSSLKLLALDCVQCFDLSWSQIKWRPTLLNLSISFCNKANVQNLHSFCMLFKESLETLSISDLPSSSKEKNTFSNNLPLPDLQYTFSLPELIRLEVYYDAPLQFLILFREAWSLKSLFFQINPAISKVDLKQLIDENEPLWANLKSLIIEQNCDILTDEEIEDLSAYGSKTGVKVLVDYIEESLASQNDSELAAQMDAHELIE</sequence>
<dbReference type="STRING" id="200324.A0A2N5SNF0"/>
<gene>
    <name evidence="2" type="ORF">PCANC_01742</name>
    <name evidence="1" type="ORF">PCANC_15716</name>
</gene>
<organism evidence="1 3">
    <name type="scientific">Puccinia coronata f. sp. avenae</name>
    <dbReference type="NCBI Taxonomy" id="200324"/>
    <lineage>
        <taxon>Eukaryota</taxon>
        <taxon>Fungi</taxon>
        <taxon>Dikarya</taxon>
        <taxon>Basidiomycota</taxon>
        <taxon>Pucciniomycotina</taxon>
        <taxon>Pucciniomycetes</taxon>
        <taxon>Pucciniales</taxon>
        <taxon>Pucciniaceae</taxon>
        <taxon>Puccinia</taxon>
    </lineage>
</organism>
<reference evidence="1 3" key="1">
    <citation type="submission" date="2017-11" db="EMBL/GenBank/DDBJ databases">
        <title>De novo assembly and phasing of dikaryotic genomes from two isolates of Puccinia coronata f. sp. avenae, the causal agent of oat crown rust.</title>
        <authorList>
            <person name="Miller M.E."/>
            <person name="Zhang Y."/>
            <person name="Omidvar V."/>
            <person name="Sperschneider J."/>
            <person name="Schwessinger B."/>
            <person name="Raley C."/>
            <person name="Palmer J.M."/>
            <person name="Garnica D."/>
            <person name="Upadhyaya N."/>
            <person name="Rathjen J."/>
            <person name="Taylor J.M."/>
            <person name="Park R.F."/>
            <person name="Dodds P.N."/>
            <person name="Hirsch C.D."/>
            <person name="Kianian S.F."/>
            <person name="Figueroa M."/>
        </authorList>
    </citation>
    <scope>NUCLEOTIDE SEQUENCE [LARGE SCALE GENOMIC DNA]</scope>
    <source>
        <strain evidence="1">12NC29</strain>
    </source>
</reference>
<protein>
    <recommendedName>
        <fullName evidence="4">F-box domain-containing protein</fullName>
    </recommendedName>
</protein>
<comment type="caution">
    <text evidence="1">The sequence shown here is derived from an EMBL/GenBank/DDBJ whole genome shotgun (WGS) entry which is preliminary data.</text>
</comment>
<evidence type="ECO:0000313" key="1">
    <source>
        <dbReference type="EMBL" id="PLW14759.1"/>
    </source>
</evidence>